<dbReference type="InterPro" id="IPR050062">
    <property type="entry name" value="Pro-tRNA_synthetase"/>
</dbReference>
<dbReference type="InterPro" id="IPR002314">
    <property type="entry name" value="aa-tRNA-synt_IIb"/>
</dbReference>
<comment type="subunit">
    <text evidence="2 10">Homodimer.</text>
</comment>
<dbReference type="PIRSF" id="PIRSF001535">
    <property type="entry name" value="ProRS_1"/>
    <property type="match status" value="1"/>
</dbReference>
<dbReference type="FunFam" id="3.30.930.10:FF:000097">
    <property type="entry name" value="Proline--tRNA ligase"/>
    <property type="match status" value="1"/>
</dbReference>
<dbReference type="InterPro" id="IPR004500">
    <property type="entry name" value="Pro-tRNA-synth_IIa_bac-type"/>
</dbReference>
<dbReference type="Pfam" id="PF00587">
    <property type="entry name" value="tRNA-synt_2b"/>
    <property type="match status" value="1"/>
</dbReference>
<evidence type="ECO:0000256" key="2">
    <source>
        <dbReference type="ARBA" id="ARBA00011738"/>
    </source>
</evidence>
<evidence type="ECO:0000256" key="7">
    <source>
        <dbReference type="ARBA" id="ARBA00022917"/>
    </source>
</evidence>
<dbReference type="InterPro" id="IPR007214">
    <property type="entry name" value="YbaK/aa-tRNA-synth-assoc-dom"/>
</dbReference>
<dbReference type="SUPFAM" id="SSF55826">
    <property type="entry name" value="YbaK/ProRS associated domain"/>
    <property type="match status" value="1"/>
</dbReference>
<comment type="catalytic activity">
    <reaction evidence="9 10">
        <text>tRNA(Pro) + L-proline + ATP = L-prolyl-tRNA(Pro) + AMP + diphosphate</text>
        <dbReference type="Rhea" id="RHEA:14305"/>
        <dbReference type="Rhea" id="RHEA-COMP:9700"/>
        <dbReference type="Rhea" id="RHEA-COMP:9702"/>
        <dbReference type="ChEBI" id="CHEBI:30616"/>
        <dbReference type="ChEBI" id="CHEBI:33019"/>
        <dbReference type="ChEBI" id="CHEBI:60039"/>
        <dbReference type="ChEBI" id="CHEBI:78442"/>
        <dbReference type="ChEBI" id="CHEBI:78532"/>
        <dbReference type="ChEBI" id="CHEBI:456215"/>
        <dbReference type="EC" id="6.1.1.15"/>
    </reaction>
</comment>
<dbReference type="OrthoDB" id="9809052at2"/>
<comment type="similarity">
    <text evidence="10">Belongs to the class-II aminoacyl-tRNA synthetase family. ProS type 1 subfamily.</text>
</comment>
<dbReference type="SUPFAM" id="SSF52954">
    <property type="entry name" value="Class II aaRS ABD-related"/>
    <property type="match status" value="1"/>
</dbReference>
<dbReference type="Pfam" id="PF04073">
    <property type="entry name" value="tRNA_edit"/>
    <property type="match status" value="1"/>
</dbReference>
<protein>
    <recommendedName>
        <fullName evidence="10">Proline--tRNA ligase</fullName>
        <ecNumber evidence="10">6.1.1.15</ecNumber>
    </recommendedName>
    <alternativeName>
        <fullName evidence="10">Prolyl-tRNA synthetase</fullName>
        <shortName evidence="10">ProRS</shortName>
    </alternativeName>
</protein>
<dbReference type="PRINTS" id="PR01046">
    <property type="entry name" value="TRNASYNTHPRO"/>
</dbReference>
<keyword evidence="3 10" id="KW-0963">Cytoplasm</keyword>
<feature type="domain" description="Aminoacyl-transfer RNA synthetases class-II family profile" evidence="11">
    <location>
        <begin position="17"/>
        <end position="468"/>
    </location>
</feature>
<proteinExistence type="inferred from homology"/>
<evidence type="ECO:0000256" key="6">
    <source>
        <dbReference type="ARBA" id="ARBA00022840"/>
    </source>
</evidence>
<evidence type="ECO:0000256" key="10">
    <source>
        <dbReference type="HAMAP-Rule" id="MF_01569"/>
    </source>
</evidence>
<dbReference type="PANTHER" id="PTHR42753">
    <property type="entry name" value="MITOCHONDRIAL RIBOSOME PROTEIN L39/PROLYL-TRNA LIGASE FAMILY MEMBER"/>
    <property type="match status" value="1"/>
</dbReference>
<dbReference type="InterPro" id="IPR023717">
    <property type="entry name" value="Pro-tRNA-Synthase_IIa_type1"/>
</dbReference>
<dbReference type="EMBL" id="FWPT01000010">
    <property type="protein sequence ID" value="SMA50119.1"/>
    <property type="molecule type" value="Genomic_DNA"/>
</dbReference>
<evidence type="ECO:0000256" key="5">
    <source>
        <dbReference type="ARBA" id="ARBA00022741"/>
    </source>
</evidence>
<dbReference type="FunFam" id="3.40.50.800:FF:000006">
    <property type="entry name" value="Proline--tRNA ligase"/>
    <property type="match status" value="1"/>
</dbReference>
<evidence type="ECO:0000256" key="9">
    <source>
        <dbReference type="ARBA" id="ARBA00047671"/>
    </source>
</evidence>
<dbReference type="EC" id="6.1.1.15" evidence="10"/>
<dbReference type="InterPro" id="IPR045864">
    <property type="entry name" value="aa-tRNA-synth_II/BPL/LPL"/>
</dbReference>
<dbReference type="InterPro" id="IPR036621">
    <property type="entry name" value="Anticodon-bd_dom_sf"/>
</dbReference>
<dbReference type="GO" id="GO:0004827">
    <property type="term" value="F:proline-tRNA ligase activity"/>
    <property type="evidence" value="ECO:0007669"/>
    <property type="project" value="UniProtKB-UniRule"/>
</dbReference>
<evidence type="ECO:0000256" key="4">
    <source>
        <dbReference type="ARBA" id="ARBA00022598"/>
    </source>
</evidence>
<dbReference type="InterPro" id="IPR036754">
    <property type="entry name" value="YbaK/aa-tRNA-synt-asso_dom_sf"/>
</dbReference>
<evidence type="ECO:0000259" key="11">
    <source>
        <dbReference type="PROSITE" id="PS50862"/>
    </source>
</evidence>
<comment type="domain">
    <text evidence="10">Consists of three domains: the N-terminal catalytic domain, the editing domain and the C-terminal anticodon-binding domain.</text>
</comment>
<dbReference type="PANTHER" id="PTHR42753:SF2">
    <property type="entry name" value="PROLINE--TRNA LIGASE"/>
    <property type="match status" value="1"/>
</dbReference>
<dbReference type="FunFam" id="3.30.930.10:FF:000043">
    <property type="entry name" value="Proline--tRNA ligase"/>
    <property type="match status" value="1"/>
</dbReference>
<dbReference type="PROSITE" id="PS50862">
    <property type="entry name" value="AA_TRNA_LIGASE_II"/>
    <property type="match status" value="1"/>
</dbReference>
<sequence>MRTSQYYLPTLKETPADAVVVSHQLMLRSGMIRKLANGLYSWLPAGKRVLRKVENIVREEMDRSGALETWMPVTQPVELWEETGRVNDFGPQLLRFKDRHGREMVLGPTHEEVVTDLVRHELNSYKQLPVNLYQIQTKFRDEIRPRFGVMRSREFLMKDAYSFHLTEECLAKEFQNMHDTYCRIFDRLGLEYRPVFADSGAIGGDGSKEFHVLAESGEDAIVFSDSSDYAANIEKAEAVEPAGDRPAPSEEMTRVPTPNAKTIDELVEQFDQPIEKTVKTLIVKASEESEAQLIALMIRGDHELNEIKAANLPEVASPLEMASDAEVKDVIGAGFGSLGPVGLTIPVIVDRTVAKMADFGAGANVDGEHFFGINWDRDATYTRVEDLRNVVEGDPSPCGNGTLFIKRGIEVGHIFQLGRKYAAAMNASVLDENGKDSVMFMGCYGIGVTRVVASAIEQNHDDRGIIWPDAIAPFQIALVPLKIEKSEAVREASEKLYNELTAAGFDVIMDDRKASPGVKFADMELIGIPHRVVISDRALEAGELEYKNRRTGESLNFAVDAVVAELKNRVQI</sequence>
<name>A0A1X7APU9_9GAMM</name>
<dbReference type="CDD" id="cd00779">
    <property type="entry name" value="ProRS_core_prok"/>
    <property type="match status" value="1"/>
</dbReference>
<dbReference type="InterPro" id="IPR004154">
    <property type="entry name" value="Anticodon-bd"/>
</dbReference>
<dbReference type="GO" id="GO:0005524">
    <property type="term" value="F:ATP binding"/>
    <property type="evidence" value="ECO:0007669"/>
    <property type="project" value="UniProtKB-UniRule"/>
</dbReference>
<dbReference type="HAMAP" id="MF_01569">
    <property type="entry name" value="Pro_tRNA_synth_type1"/>
    <property type="match status" value="1"/>
</dbReference>
<keyword evidence="4 10" id="KW-0436">Ligase</keyword>
<accession>A0A1X7APU9</accession>
<dbReference type="GO" id="GO:0002161">
    <property type="term" value="F:aminoacyl-tRNA deacylase activity"/>
    <property type="evidence" value="ECO:0007669"/>
    <property type="project" value="InterPro"/>
</dbReference>
<dbReference type="FunFam" id="3.90.960.10:FF:000001">
    <property type="entry name" value="Proline--tRNA ligase"/>
    <property type="match status" value="1"/>
</dbReference>
<keyword evidence="8 10" id="KW-0030">Aminoacyl-tRNA synthetase</keyword>
<dbReference type="Gene3D" id="3.90.960.10">
    <property type="entry name" value="YbaK/aminoacyl-tRNA synthetase-associated domain"/>
    <property type="match status" value="1"/>
</dbReference>
<keyword evidence="7 10" id="KW-0648">Protein biosynthesis</keyword>
<keyword evidence="5 10" id="KW-0547">Nucleotide-binding</keyword>
<dbReference type="Proteomes" id="UP000196573">
    <property type="component" value="Unassembled WGS sequence"/>
</dbReference>
<dbReference type="InterPro" id="IPR033730">
    <property type="entry name" value="ProRS_core_prok"/>
</dbReference>
<keyword evidence="13" id="KW-1185">Reference proteome</keyword>
<dbReference type="SUPFAM" id="SSF55681">
    <property type="entry name" value="Class II aaRS and biotin synthetases"/>
    <property type="match status" value="1"/>
</dbReference>
<comment type="subcellular location">
    <subcellularLocation>
        <location evidence="1 10">Cytoplasm</location>
    </subcellularLocation>
</comment>
<gene>
    <name evidence="10 12" type="primary">proS</name>
    <name evidence="12" type="ORF">EHSB41UT_03910</name>
</gene>
<keyword evidence="6 10" id="KW-0067">ATP-binding</keyword>
<reference evidence="12 13" key="1">
    <citation type="submission" date="2017-03" db="EMBL/GenBank/DDBJ databases">
        <authorList>
            <person name="Afonso C.L."/>
            <person name="Miller P.J."/>
            <person name="Scott M.A."/>
            <person name="Spackman E."/>
            <person name="Goraichik I."/>
            <person name="Dimitrov K.M."/>
            <person name="Suarez D.L."/>
            <person name="Swayne D.E."/>
        </authorList>
    </citation>
    <scope>NUCLEOTIDE SEQUENCE [LARGE SCALE GENOMIC DNA]</scope>
    <source>
        <strain evidence="12">SB41UT1</strain>
    </source>
</reference>
<dbReference type="Gene3D" id="3.40.50.800">
    <property type="entry name" value="Anticodon-binding domain"/>
    <property type="match status" value="1"/>
</dbReference>
<evidence type="ECO:0000256" key="1">
    <source>
        <dbReference type="ARBA" id="ARBA00004496"/>
    </source>
</evidence>
<dbReference type="Gene3D" id="3.30.930.10">
    <property type="entry name" value="Bira Bifunctional Protein, Domain 2"/>
    <property type="match status" value="2"/>
</dbReference>
<evidence type="ECO:0000256" key="8">
    <source>
        <dbReference type="ARBA" id="ARBA00023146"/>
    </source>
</evidence>
<dbReference type="AlphaFoldDB" id="A0A1X7APU9"/>
<dbReference type="GO" id="GO:0006433">
    <property type="term" value="P:prolyl-tRNA aminoacylation"/>
    <property type="evidence" value="ECO:0007669"/>
    <property type="project" value="UniProtKB-UniRule"/>
</dbReference>
<evidence type="ECO:0000313" key="12">
    <source>
        <dbReference type="EMBL" id="SMA50119.1"/>
    </source>
</evidence>
<dbReference type="InterPro" id="IPR006195">
    <property type="entry name" value="aa-tRNA-synth_II"/>
</dbReference>
<dbReference type="CDD" id="cd04334">
    <property type="entry name" value="ProRS-INS"/>
    <property type="match status" value="1"/>
</dbReference>
<dbReference type="InterPro" id="IPR002316">
    <property type="entry name" value="Pro-tRNA-ligase_IIa"/>
</dbReference>
<dbReference type="NCBIfam" id="TIGR00409">
    <property type="entry name" value="proS_fam_II"/>
    <property type="match status" value="1"/>
</dbReference>
<dbReference type="NCBIfam" id="NF006625">
    <property type="entry name" value="PRK09194.1"/>
    <property type="match status" value="1"/>
</dbReference>
<dbReference type="GO" id="GO:0005829">
    <property type="term" value="C:cytosol"/>
    <property type="evidence" value="ECO:0007669"/>
    <property type="project" value="TreeGrafter"/>
</dbReference>
<evidence type="ECO:0000256" key="3">
    <source>
        <dbReference type="ARBA" id="ARBA00022490"/>
    </source>
</evidence>
<dbReference type="RefSeq" id="WP_087112555.1">
    <property type="nucleotide sequence ID" value="NZ_CBCSCN010000005.1"/>
</dbReference>
<evidence type="ECO:0000313" key="13">
    <source>
        <dbReference type="Proteomes" id="UP000196573"/>
    </source>
</evidence>
<organism evidence="12 13">
    <name type="scientific">Parendozoicomonas haliclonae</name>
    <dbReference type="NCBI Taxonomy" id="1960125"/>
    <lineage>
        <taxon>Bacteria</taxon>
        <taxon>Pseudomonadati</taxon>
        <taxon>Pseudomonadota</taxon>
        <taxon>Gammaproteobacteria</taxon>
        <taxon>Oceanospirillales</taxon>
        <taxon>Endozoicomonadaceae</taxon>
        <taxon>Parendozoicomonas</taxon>
    </lineage>
</organism>
<dbReference type="Pfam" id="PF03129">
    <property type="entry name" value="HGTP_anticodon"/>
    <property type="match status" value="1"/>
</dbReference>
<dbReference type="InterPro" id="IPR044140">
    <property type="entry name" value="ProRS_anticodon_short"/>
</dbReference>
<comment type="function">
    <text evidence="10">Catalyzes the attachment of proline to tRNA(Pro) in a two-step reaction: proline is first activated by ATP to form Pro-AMP and then transferred to the acceptor end of tRNA(Pro). As ProRS can inadvertently accommodate and process non-cognate amino acids such as alanine and cysteine, to avoid such errors it has two additional distinct editing activities against alanine. One activity is designated as 'pretransfer' editing and involves the tRNA(Pro)-independent hydrolysis of activated Ala-AMP. The other activity is designated 'posttransfer' editing and involves deacylation of mischarged Ala-tRNA(Pro). The misacylated Cys-tRNA(Pro) is not edited by ProRS.</text>
</comment>
<dbReference type="CDD" id="cd00861">
    <property type="entry name" value="ProRS_anticodon_short"/>
    <property type="match status" value="1"/>
</dbReference>